<reference evidence="1 2" key="1">
    <citation type="journal article" date="2022" name="New Phytol.">
        <title>Ecological generalism drives hyperdiversity of secondary metabolite gene clusters in xylarialean endophytes.</title>
        <authorList>
            <person name="Franco M.E.E."/>
            <person name="Wisecaver J.H."/>
            <person name="Arnold A.E."/>
            <person name="Ju Y.M."/>
            <person name="Slot J.C."/>
            <person name="Ahrendt S."/>
            <person name="Moore L.P."/>
            <person name="Eastman K.E."/>
            <person name="Scott K."/>
            <person name="Konkel Z."/>
            <person name="Mondo S.J."/>
            <person name="Kuo A."/>
            <person name="Hayes R.D."/>
            <person name="Haridas S."/>
            <person name="Andreopoulos B."/>
            <person name="Riley R."/>
            <person name="LaButti K."/>
            <person name="Pangilinan J."/>
            <person name="Lipzen A."/>
            <person name="Amirebrahimi M."/>
            <person name="Yan J."/>
            <person name="Adam C."/>
            <person name="Keymanesh K."/>
            <person name="Ng V."/>
            <person name="Louie K."/>
            <person name="Northen T."/>
            <person name="Drula E."/>
            <person name="Henrissat B."/>
            <person name="Hsieh H.M."/>
            <person name="Youens-Clark K."/>
            <person name="Lutzoni F."/>
            <person name="Miadlikowska J."/>
            <person name="Eastwood D.C."/>
            <person name="Hamelin R.C."/>
            <person name="Grigoriev I.V."/>
            <person name="U'Ren J.M."/>
        </authorList>
    </citation>
    <scope>NUCLEOTIDE SEQUENCE [LARGE SCALE GENOMIC DNA]</scope>
    <source>
        <strain evidence="1 2">CBS 119005</strain>
    </source>
</reference>
<organism evidence="1 2">
    <name type="scientific">Hypoxylon rubiginosum</name>
    <dbReference type="NCBI Taxonomy" id="110542"/>
    <lineage>
        <taxon>Eukaryota</taxon>
        <taxon>Fungi</taxon>
        <taxon>Dikarya</taxon>
        <taxon>Ascomycota</taxon>
        <taxon>Pezizomycotina</taxon>
        <taxon>Sordariomycetes</taxon>
        <taxon>Xylariomycetidae</taxon>
        <taxon>Xylariales</taxon>
        <taxon>Hypoxylaceae</taxon>
        <taxon>Hypoxylon</taxon>
    </lineage>
</organism>
<comment type="caution">
    <text evidence="1">The sequence shown here is derived from an EMBL/GenBank/DDBJ whole genome shotgun (WGS) entry which is preliminary data.</text>
</comment>
<dbReference type="Proteomes" id="UP001497700">
    <property type="component" value="Unassembled WGS sequence"/>
</dbReference>
<protein>
    <submittedName>
        <fullName evidence="1">O-methyltransferase</fullName>
    </submittedName>
</protein>
<gene>
    <name evidence="1" type="ORF">F4820DRAFT_462941</name>
</gene>
<evidence type="ECO:0000313" key="2">
    <source>
        <dbReference type="Proteomes" id="UP001497700"/>
    </source>
</evidence>
<dbReference type="EMBL" id="MU393679">
    <property type="protein sequence ID" value="KAI4858864.1"/>
    <property type="molecule type" value="Genomic_DNA"/>
</dbReference>
<evidence type="ECO:0000313" key="1">
    <source>
        <dbReference type="EMBL" id="KAI4858864.1"/>
    </source>
</evidence>
<accession>A0ACB9YHG4</accession>
<proteinExistence type="predicted"/>
<sequence length="420" mass="47109">MVFSTPTRISELSSIIQLNVGIIDTYFDSEGLASPSFDLDYPLDLPDTISQARTSVLEATDELSDLMLGPRQIAECHPPQHTSLIGIQAVIRWNIADHLGEDEETTFEELAERCGVPKDDFTRILRQAMSKHIFKEPRRGIVAHSAASTLYRGETGLKDFISIALDDIWPSATRMLDAMEKWNYSQDANKAGFNCSQNTDETYMQSMRSNDGRRKAFSKVMSYMQSRPGFGFTSSHLLAAFDWNSVGKVVDIGGGLGDTGKDIVRNTKATECVVQDLPDVIAEAEQEVEFDGRLRFMGHNFFEEQPLKDADVYFFRWVLHDWSDMHATNILRSLVPALKPGSSVIIQEFIIPPSGSVPFYHEKTIRCMDLAMKAAFNSKERDIDSWIQLFSSADSRFKFVNANVGGAGNLAVLRFTWEGN</sequence>
<name>A0ACB9YHG4_9PEZI</name>
<keyword evidence="2" id="KW-1185">Reference proteome</keyword>